<keyword evidence="1" id="KW-0472">Membrane</keyword>
<dbReference type="EMBL" id="SVAF01000006">
    <property type="protein sequence ID" value="MBE6164289.1"/>
    <property type="molecule type" value="Genomic_DNA"/>
</dbReference>
<organism evidence="2 3">
    <name type="scientific">Streptococcus gallolyticus</name>
    <dbReference type="NCBI Taxonomy" id="315405"/>
    <lineage>
        <taxon>Bacteria</taxon>
        <taxon>Bacillati</taxon>
        <taxon>Bacillota</taxon>
        <taxon>Bacilli</taxon>
        <taxon>Lactobacillales</taxon>
        <taxon>Streptococcaceae</taxon>
        <taxon>Streptococcus</taxon>
    </lineage>
</organism>
<sequence>MKTLTIKEKMQIIFVTILSAVLYFILVIDLMQGSGKNYFVWENLLILLLSSVDFSRTRFSSLYDVVYNSGLGLIGVAFLLGSTDLIYKVAAFCFILLALVGFVRIFYIKRLDKEENDD</sequence>
<reference evidence="2" key="1">
    <citation type="submission" date="2019-04" db="EMBL/GenBank/DDBJ databases">
        <title>Evolution of Biomass-Degrading Anaerobic Consortia Revealed by Metagenomics.</title>
        <authorList>
            <person name="Peng X."/>
        </authorList>
    </citation>
    <scope>NUCLEOTIDE SEQUENCE</scope>
    <source>
        <strain evidence="2">SIG195</strain>
    </source>
</reference>
<proteinExistence type="predicted"/>
<feature type="transmembrane region" description="Helical" evidence="1">
    <location>
        <begin position="12"/>
        <end position="32"/>
    </location>
</feature>
<keyword evidence="1" id="KW-1133">Transmembrane helix</keyword>
<dbReference type="AlphaFoldDB" id="A0A927XFA3"/>
<evidence type="ECO:0000256" key="1">
    <source>
        <dbReference type="SAM" id="Phobius"/>
    </source>
</evidence>
<accession>A0A927XFA3</accession>
<keyword evidence="1" id="KW-0812">Transmembrane</keyword>
<evidence type="ECO:0000313" key="3">
    <source>
        <dbReference type="Proteomes" id="UP000700800"/>
    </source>
</evidence>
<comment type="caution">
    <text evidence="2">The sequence shown here is derived from an EMBL/GenBank/DDBJ whole genome shotgun (WGS) entry which is preliminary data.</text>
</comment>
<gene>
    <name evidence="2" type="ORF">E7156_03065</name>
</gene>
<protein>
    <submittedName>
        <fullName evidence="2">Uncharacterized protein</fullName>
    </submittedName>
</protein>
<name>A0A927XFA3_9STRE</name>
<feature type="transmembrane region" description="Helical" evidence="1">
    <location>
        <begin position="62"/>
        <end position="80"/>
    </location>
</feature>
<feature type="transmembrane region" description="Helical" evidence="1">
    <location>
        <begin position="86"/>
        <end position="107"/>
    </location>
</feature>
<dbReference type="Proteomes" id="UP000700800">
    <property type="component" value="Unassembled WGS sequence"/>
</dbReference>
<evidence type="ECO:0000313" key="2">
    <source>
        <dbReference type="EMBL" id="MBE6164289.1"/>
    </source>
</evidence>